<dbReference type="RefSeq" id="WP_282219502.1">
    <property type="nucleotide sequence ID" value="NZ_CP118246.1"/>
</dbReference>
<sequence length="541" mass="60755">MAKISKQATADGRMVDDYDPDHPTMQQRETILRDGLTARGWKIESMSSDEQKRRTVMLVSCGDRSYKLNVFVFPNLAYASRHVEEKRIQLSRDYAEHKLEFELPNNGPERCLLLGMYTRDNKTVISAWDAAAYRNHAQPSSCYVRVPALADAMRNGLGQSIDGKNRLVCCFQPDLLAYYLENMHDLHEKVVVDQNLIKKSLDGEPDEAAASAGGGLTDQVGVPPNAVPADLPRNRILYGAPGTGKSHRLDNEVSAFFGDEMLYERVTFHPDYTYGQFVGAYRPVPIYRKVSGALLAADKVTDAGKHEPLIDYAFVPGPFLRLLVRALKNPEHSFVLVIEELNRANAPAVFGEVFQLLDRDNQGVGKFSVMMPTEAQDYLRSHGLPTSVRLPANLYLWATMNSADQGVMPLDAAFKRRWTFEYVPLNASENVTAGWMIHLNFLQGSVPWNRFRAAINDHLRNRDVPEDRLLGPFFMHQEELVSGQAFRNKLLLYLRDDVVRHNPEVLFKGTPISYGALADAYEKGDPIFAEGIDFGAINQGS</sequence>
<dbReference type="Pfam" id="PF20296">
    <property type="entry name" value="MTaX1"/>
    <property type="match status" value="1"/>
</dbReference>
<dbReference type="InterPro" id="IPR052934">
    <property type="entry name" value="Methyl-DNA_Rec/Restrict_Enz"/>
</dbReference>
<evidence type="ECO:0000259" key="3">
    <source>
        <dbReference type="Pfam" id="PF20296"/>
    </source>
</evidence>
<dbReference type="InterPro" id="IPR046894">
    <property type="entry name" value="MTaX1"/>
</dbReference>
<proteinExistence type="predicted"/>
<dbReference type="PANTHER" id="PTHR37291:SF1">
    <property type="entry name" value="TYPE IV METHYL-DIRECTED RESTRICTION ENZYME ECOKMCRB SUBUNIT"/>
    <property type="match status" value="1"/>
</dbReference>
<dbReference type="Pfam" id="PF07728">
    <property type="entry name" value="AAA_5"/>
    <property type="match status" value="1"/>
</dbReference>
<dbReference type="SUPFAM" id="SSF52540">
    <property type="entry name" value="P-loop containing nucleoside triphosphate hydrolases"/>
    <property type="match status" value="1"/>
</dbReference>
<evidence type="ECO:0000313" key="4">
    <source>
        <dbReference type="EMBL" id="WDR03100.1"/>
    </source>
</evidence>
<feature type="domain" description="Methylase-associated X1" evidence="3">
    <location>
        <begin position="80"/>
        <end position="180"/>
    </location>
</feature>
<gene>
    <name evidence="4" type="ORF">PSQ19_02540</name>
</gene>
<organism evidence="4 5">
    <name type="scientific">Devosia algicola</name>
    <dbReference type="NCBI Taxonomy" id="3026418"/>
    <lineage>
        <taxon>Bacteria</taxon>
        <taxon>Pseudomonadati</taxon>
        <taxon>Pseudomonadota</taxon>
        <taxon>Alphaproteobacteria</taxon>
        <taxon>Hyphomicrobiales</taxon>
        <taxon>Devosiaceae</taxon>
        <taxon>Devosia</taxon>
    </lineage>
</organism>
<feature type="region of interest" description="Disordered" evidence="1">
    <location>
        <begin position="1"/>
        <end position="26"/>
    </location>
</feature>
<accession>A0ABY7YPV5</accession>
<keyword evidence="5" id="KW-1185">Reference proteome</keyword>
<dbReference type="Proteomes" id="UP001220530">
    <property type="component" value="Chromosome"/>
</dbReference>
<evidence type="ECO:0000259" key="2">
    <source>
        <dbReference type="Pfam" id="PF07728"/>
    </source>
</evidence>
<name>A0ABY7YPV5_9HYPH</name>
<reference evidence="4 5" key="1">
    <citation type="submission" date="2023-02" db="EMBL/GenBank/DDBJ databases">
        <title>Devosia algicola sp. nov., isolated from the phycosphere of marine algae.</title>
        <authorList>
            <person name="Kim J.M."/>
            <person name="Lee J.K."/>
            <person name="Choi B.J."/>
            <person name="Bayburt H."/>
            <person name="Jeon C.O."/>
        </authorList>
    </citation>
    <scope>NUCLEOTIDE SEQUENCE [LARGE SCALE GENOMIC DNA]</scope>
    <source>
        <strain evidence="4 5">G20-9</strain>
    </source>
</reference>
<dbReference type="InterPro" id="IPR011704">
    <property type="entry name" value="ATPase_dyneun-rel_AAA"/>
</dbReference>
<dbReference type="Gene3D" id="3.40.50.300">
    <property type="entry name" value="P-loop containing nucleotide triphosphate hydrolases"/>
    <property type="match status" value="1"/>
</dbReference>
<feature type="compositionally biased region" description="Basic and acidic residues" evidence="1">
    <location>
        <begin position="13"/>
        <end position="22"/>
    </location>
</feature>
<protein>
    <submittedName>
        <fullName evidence="4">AAA family ATPase</fullName>
    </submittedName>
</protein>
<dbReference type="PANTHER" id="PTHR37291">
    <property type="entry name" value="5-METHYLCYTOSINE-SPECIFIC RESTRICTION ENZYME B"/>
    <property type="match status" value="1"/>
</dbReference>
<feature type="domain" description="ATPase dynein-related AAA" evidence="2">
    <location>
        <begin position="236"/>
        <end position="417"/>
    </location>
</feature>
<dbReference type="EMBL" id="CP118246">
    <property type="protein sequence ID" value="WDR03100.1"/>
    <property type="molecule type" value="Genomic_DNA"/>
</dbReference>
<evidence type="ECO:0000313" key="5">
    <source>
        <dbReference type="Proteomes" id="UP001220530"/>
    </source>
</evidence>
<evidence type="ECO:0000256" key="1">
    <source>
        <dbReference type="SAM" id="MobiDB-lite"/>
    </source>
</evidence>
<dbReference type="InterPro" id="IPR027417">
    <property type="entry name" value="P-loop_NTPase"/>
</dbReference>